<evidence type="ECO:0000256" key="2">
    <source>
        <dbReference type="HAMAP-Rule" id="MF_00634"/>
    </source>
</evidence>
<dbReference type="RefSeq" id="WP_173442726.1">
    <property type="nucleotide sequence ID" value="NZ_LECT01000050.1"/>
</dbReference>
<dbReference type="InterPro" id="IPR036591">
    <property type="entry name" value="YggU-like_sf"/>
</dbReference>
<dbReference type="PANTHER" id="PTHR13420">
    <property type="entry name" value="UPF0235 PROTEIN C15ORF40"/>
    <property type="match status" value="1"/>
</dbReference>
<organism evidence="3 4">
    <name type="scientific">Rhodopirellula islandica</name>
    <dbReference type="NCBI Taxonomy" id="595434"/>
    <lineage>
        <taxon>Bacteria</taxon>
        <taxon>Pseudomonadati</taxon>
        <taxon>Planctomycetota</taxon>
        <taxon>Planctomycetia</taxon>
        <taxon>Pirellulales</taxon>
        <taxon>Pirellulaceae</taxon>
        <taxon>Rhodopirellula</taxon>
    </lineage>
</organism>
<dbReference type="AlphaFoldDB" id="A0A0J1B4M0"/>
<keyword evidence="4" id="KW-1185">Reference proteome</keyword>
<dbReference type="SUPFAM" id="SSF69786">
    <property type="entry name" value="YggU-like"/>
    <property type="match status" value="1"/>
</dbReference>
<gene>
    <name evidence="3" type="ORF">RISK_006186</name>
</gene>
<evidence type="ECO:0000256" key="1">
    <source>
        <dbReference type="ARBA" id="ARBA00010364"/>
    </source>
</evidence>
<comment type="caution">
    <text evidence="3">The sequence shown here is derived from an EMBL/GenBank/DDBJ whole genome shotgun (WGS) entry which is preliminary data.</text>
</comment>
<dbReference type="InterPro" id="IPR003746">
    <property type="entry name" value="DUF167"/>
</dbReference>
<dbReference type="GO" id="GO:0005737">
    <property type="term" value="C:cytoplasm"/>
    <property type="evidence" value="ECO:0007669"/>
    <property type="project" value="TreeGrafter"/>
</dbReference>
<evidence type="ECO:0000313" key="4">
    <source>
        <dbReference type="Proteomes" id="UP000036367"/>
    </source>
</evidence>
<reference evidence="3" key="1">
    <citation type="submission" date="2015-05" db="EMBL/GenBank/DDBJ databases">
        <title>Permanent draft genome of Rhodopirellula islandicus K833.</title>
        <authorList>
            <person name="Kizina J."/>
            <person name="Richter M."/>
            <person name="Glockner F.O."/>
            <person name="Harder J."/>
        </authorList>
    </citation>
    <scope>NUCLEOTIDE SEQUENCE [LARGE SCALE GENOMIC DNA]</scope>
    <source>
        <strain evidence="3">K833</strain>
    </source>
</reference>
<dbReference type="Pfam" id="PF02594">
    <property type="entry name" value="DUF167"/>
    <property type="match status" value="1"/>
</dbReference>
<evidence type="ECO:0000313" key="3">
    <source>
        <dbReference type="EMBL" id="KLU01687.1"/>
    </source>
</evidence>
<dbReference type="Gene3D" id="3.30.1200.10">
    <property type="entry name" value="YggU-like"/>
    <property type="match status" value="1"/>
</dbReference>
<sequence length="107" mass="11603">MSESNLSLDRQCEGLTWKFRVRVTPKAKKASVGGLHDGALKVSVHTVPEDGKANKAVIASLAKWLRVSKGRVAIVAGETSRLKTIVVEFKSQDEMNAADAKLKNELS</sequence>
<dbReference type="Proteomes" id="UP000036367">
    <property type="component" value="Unassembled WGS sequence"/>
</dbReference>
<dbReference type="PANTHER" id="PTHR13420:SF7">
    <property type="entry name" value="UPF0235 PROTEIN C15ORF40"/>
    <property type="match status" value="1"/>
</dbReference>
<dbReference type="NCBIfam" id="TIGR00251">
    <property type="entry name" value="DUF167 family protein"/>
    <property type="match status" value="1"/>
</dbReference>
<proteinExistence type="inferred from homology"/>
<dbReference type="EMBL" id="LECT01000050">
    <property type="protein sequence ID" value="KLU01687.1"/>
    <property type="molecule type" value="Genomic_DNA"/>
</dbReference>
<name>A0A0J1B4M0_RHOIS</name>
<accession>A0A0J1B4M0</accession>
<protein>
    <recommendedName>
        <fullName evidence="2">UPF0235 protein RISK_006186</fullName>
    </recommendedName>
</protein>
<dbReference type="PATRIC" id="fig|595434.4.peg.5878"/>
<dbReference type="SMART" id="SM01152">
    <property type="entry name" value="DUF167"/>
    <property type="match status" value="1"/>
</dbReference>
<dbReference type="HAMAP" id="MF_00634">
    <property type="entry name" value="UPF0235"/>
    <property type="match status" value="1"/>
</dbReference>
<comment type="similarity">
    <text evidence="1 2">Belongs to the UPF0235 family.</text>
</comment>